<dbReference type="EMBL" id="CP008887">
    <property type="protein sequence ID" value="AIU70585.1"/>
    <property type="molecule type" value="Genomic_DNA"/>
</dbReference>
<sequence length="242" mass="26479">MTWKIAPLLLVLVVFSAGCLVQTGGETTSPGFVLNVTYVPFKVPLNVTVIEINVSTNFVGYKSLVINDVYPAILVKAGSDVSNVSAFRLSKDVYLVVPALDEDSSEKFYSLTVWLKNGSVAIANIKFSGTPTRVIDMVVNYDVEKNGTHYVVRPIGWSLKRITLWNETFNVTVELPEPIQVANAPSVKFKNDTYVLPEVCKTTSGGVTVIYRYSIGEIHVVGPMGDAFVGKVYFPCEEIAGK</sequence>
<dbReference type="STRING" id="1505907.TEU_09710"/>
<dbReference type="RefSeq" id="WP_050003550.1">
    <property type="nucleotide sequence ID" value="NZ_CP008887.1"/>
</dbReference>
<organism evidence="1 2">
    <name type="scientific">Thermococcus eurythermalis</name>
    <dbReference type="NCBI Taxonomy" id="1505907"/>
    <lineage>
        <taxon>Archaea</taxon>
        <taxon>Methanobacteriati</taxon>
        <taxon>Methanobacteriota</taxon>
        <taxon>Thermococci</taxon>
        <taxon>Thermococcales</taxon>
        <taxon>Thermococcaceae</taxon>
        <taxon>Thermococcus</taxon>
    </lineage>
</organism>
<name>A0A097QVT2_9EURY</name>
<evidence type="ECO:0000313" key="1">
    <source>
        <dbReference type="EMBL" id="AIU70585.1"/>
    </source>
</evidence>
<reference evidence="1 2" key="1">
    <citation type="journal article" date="2015" name="Int. J. Syst. Evol. Microbiol.">
        <title>Thermococcus eurythermalis sp. nov., a conditional piezophilic hyperthermophilic archaeon with a wide temperature range isolated from an oil-immersed chimney in the Guaymas Basin.</title>
        <authorList>
            <person name="Zhao W."/>
            <person name="Zeng X."/>
            <person name="Xiao X."/>
        </authorList>
    </citation>
    <scope>NUCLEOTIDE SEQUENCE [LARGE SCALE GENOMIC DNA]</scope>
    <source>
        <strain evidence="1 2">A501</strain>
    </source>
</reference>
<dbReference type="KEGG" id="teu:TEU_09710"/>
<dbReference type="Proteomes" id="UP000029980">
    <property type="component" value="Chromosome"/>
</dbReference>
<protein>
    <submittedName>
        <fullName evidence="1">Uncharacterized protein</fullName>
    </submittedName>
</protein>
<dbReference type="GeneID" id="25153707"/>
<proteinExistence type="predicted"/>
<dbReference type="HOGENOM" id="CLU_1163856_0_0_2"/>
<dbReference type="AlphaFoldDB" id="A0A097QVT2"/>
<dbReference type="PROSITE" id="PS51257">
    <property type="entry name" value="PROKAR_LIPOPROTEIN"/>
    <property type="match status" value="1"/>
</dbReference>
<accession>A0A097QVT2</accession>
<keyword evidence="2" id="KW-1185">Reference proteome</keyword>
<dbReference type="OrthoDB" id="93999at2157"/>
<gene>
    <name evidence="1" type="ORF">TEU_09710</name>
</gene>
<evidence type="ECO:0000313" key="2">
    <source>
        <dbReference type="Proteomes" id="UP000029980"/>
    </source>
</evidence>